<sequence length="641" mass="71154">MEAKGPSTPSKVQYESLATLSEDDDTGSQRKPQRKRSLPDLLFSWWLELAALLLSLASLAAAGVLLHMEDGKPLTTWNFRASLNTVIATLGTVSRTTLAFAVSACIGQHKWVWFRQRTDRLGTFETFDEATRGPWGGTKLFFRLKMRHWAALGALVTIGTVVFDPFLQAVISTVGQLDAVHLDTIATIGAATYVHVGTMDPPQGRLPMNGVKTSAGYLSYNEYHPRLDLGMASAVYNGFYDSLYAHDPQANVSCATGNCTWTEFSSVAVCSSCVDVSRHMIRAHVESSKLGEGTSATIPSSDSIAGAYISYSLPYVQMRNYASPVRDDKITLMVSNTTLDPAVTMSFQKLDTFLISFLTIRAGPEWRSPVIMVPGSEMTPSATEYALYLCANVYKSNVTEGVLSVQLSGSWTRREKESWLPVFHIYSSGTPEVLAAYVAERGRRLYDDAMGLSDLQLIIPPEESNHISDDVARVFNITQTAVTSTIKFLKEVFGNARAYPDIYSHDVPVALDAIWNSTDLNRTFEKIALRMTNQFRMNTTHARQGTTQRWTTHVQVHWAFFVIPAMCVLMGCTYVLATIVECALLHMSAWKFDTLPVLTYGFDEDERKTLKGLYGESKGEEKVAEVLARFDTEDERLKIVI</sequence>
<dbReference type="EMBL" id="JAADJZ010000004">
    <property type="protein sequence ID" value="KAF2875594.1"/>
    <property type="molecule type" value="Genomic_DNA"/>
</dbReference>
<feature type="transmembrane region" description="Helical" evidence="2">
    <location>
        <begin position="86"/>
        <end position="107"/>
    </location>
</feature>
<name>A0A7C8IBM2_9PLEO</name>
<reference evidence="3 4" key="1">
    <citation type="submission" date="2020-01" db="EMBL/GenBank/DDBJ databases">
        <authorList>
            <consortium name="DOE Joint Genome Institute"/>
            <person name="Haridas S."/>
            <person name="Albert R."/>
            <person name="Binder M."/>
            <person name="Bloem J."/>
            <person name="Labutti K."/>
            <person name="Salamov A."/>
            <person name="Andreopoulos B."/>
            <person name="Baker S.E."/>
            <person name="Barry K."/>
            <person name="Bills G."/>
            <person name="Bluhm B.H."/>
            <person name="Cannon C."/>
            <person name="Castanera R."/>
            <person name="Culley D.E."/>
            <person name="Daum C."/>
            <person name="Ezra D."/>
            <person name="Gonzalez J.B."/>
            <person name="Henrissat B."/>
            <person name="Kuo A."/>
            <person name="Liang C."/>
            <person name="Lipzen A."/>
            <person name="Lutzoni F."/>
            <person name="Magnuson J."/>
            <person name="Mondo S."/>
            <person name="Nolan M."/>
            <person name="Ohm R."/>
            <person name="Pangilinan J."/>
            <person name="Park H.-J.H."/>
            <person name="Ramirez L."/>
            <person name="Alfaro M."/>
            <person name="Sun H."/>
            <person name="Tritt A."/>
            <person name="Yoshinaga Y."/>
            <person name="Zwiers L.-H.L."/>
            <person name="Turgeon B.G."/>
            <person name="Goodwin S.B."/>
            <person name="Spatafora J.W."/>
            <person name="Crous P.W."/>
            <person name="Grigoriev I.V."/>
        </authorList>
    </citation>
    <scope>NUCLEOTIDE SEQUENCE [LARGE SCALE GENOMIC DNA]</scope>
    <source>
        <strain evidence="3 4">CBS 611.86</strain>
    </source>
</reference>
<dbReference type="AlphaFoldDB" id="A0A7C8IBM2"/>
<feature type="transmembrane region" description="Helical" evidence="2">
    <location>
        <begin position="558"/>
        <end position="585"/>
    </location>
</feature>
<keyword evidence="2" id="KW-0472">Membrane</keyword>
<dbReference type="Proteomes" id="UP000481861">
    <property type="component" value="Unassembled WGS sequence"/>
</dbReference>
<protein>
    <submittedName>
        <fullName evidence="3">Uncharacterized protein</fullName>
    </submittedName>
</protein>
<feature type="compositionally biased region" description="Polar residues" evidence="1">
    <location>
        <begin position="7"/>
        <end position="19"/>
    </location>
</feature>
<evidence type="ECO:0000256" key="1">
    <source>
        <dbReference type="SAM" id="MobiDB-lite"/>
    </source>
</evidence>
<dbReference type="PANTHER" id="PTHR35394">
    <property type="entry name" value="DUF3176 DOMAIN-CONTAINING PROTEIN"/>
    <property type="match status" value="1"/>
</dbReference>
<dbReference type="PANTHER" id="PTHR35394:SF5">
    <property type="entry name" value="DUF3176 DOMAIN-CONTAINING PROTEIN"/>
    <property type="match status" value="1"/>
</dbReference>
<evidence type="ECO:0000313" key="3">
    <source>
        <dbReference type="EMBL" id="KAF2875594.1"/>
    </source>
</evidence>
<dbReference type="InterPro" id="IPR021514">
    <property type="entry name" value="DUF3176"/>
</dbReference>
<feature type="transmembrane region" description="Helical" evidence="2">
    <location>
        <begin position="149"/>
        <end position="167"/>
    </location>
</feature>
<feature type="region of interest" description="Disordered" evidence="1">
    <location>
        <begin position="1"/>
        <end position="33"/>
    </location>
</feature>
<organism evidence="3 4">
    <name type="scientific">Massariosphaeria phaeospora</name>
    <dbReference type="NCBI Taxonomy" id="100035"/>
    <lineage>
        <taxon>Eukaryota</taxon>
        <taxon>Fungi</taxon>
        <taxon>Dikarya</taxon>
        <taxon>Ascomycota</taxon>
        <taxon>Pezizomycotina</taxon>
        <taxon>Dothideomycetes</taxon>
        <taxon>Pleosporomycetidae</taxon>
        <taxon>Pleosporales</taxon>
        <taxon>Pleosporales incertae sedis</taxon>
        <taxon>Massariosphaeria</taxon>
    </lineage>
</organism>
<proteinExistence type="predicted"/>
<evidence type="ECO:0000313" key="4">
    <source>
        <dbReference type="Proteomes" id="UP000481861"/>
    </source>
</evidence>
<feature type="transmembrane region" description="Helical" evidence="2">
    <location>
        <begin position="41"/>
        <end position="66"/>
    </location>
</feature>
<dbReference type="OrthoDB" id="5376804at2759"/>
<accession>A0A7C8IBM2</accession>
<dbReference type="Pfam" id="PF11374">
    <property type="entry name" value="DUF3176"/>
    <property type="match status" value="1"/>
</dbReference>
<gene>
    <name evidence="3" type="ORF">BDV95DRAFT_278577</name>
</gene>
<keyword evidence="4" id="KW-1185">Reference proteome</keyword>
<evidence type="ECO:0000256" key="2">
    <source>
        <dbReference type="SAM" id="Phobius"/>
    </source>
</evidence>
<comment type="caution">
    <text evidence="3">The sequence shown here is derived from an EMBL/GenBank/DDBJ whole genome shotgun (WGS) entry which is preliminary data.</text>
</comment>
<keyword evidence="2" id="KW-0812">Transmembrane</keyword>
<keyword evidence="2" id="KW-1133">Transmembrane helix</keyword>